<comment type="caution">
    <text evidence="2">The sequence shown here is derived from an EMBL/GenBank/DDBJ whole genome shotgun (WGS) entry which is preliminary data.</text>
</comment>
<dbReference type="Pfam" id="PF12680">
    <property type="entry name" value="SnoaL_2"/>
    <property type="match status" value="1"/>
</dbReference>
<dbReference type="InterPro" id="IPR037401">
    <property type="entry name" value="SnoaL-like"/>
</dbReference>
<dbReference type="InterPro" id="IPR032710">
    <property type="entry name" value="NTF2-like_dom_sf"/>
</dbReference>
<proteinExistence type="predicted"/>
<dbReference type="Gene3D" id="3.10.450.50">
    <property type="match status" value="1"/>
</dbReference>
<protein>
    <submittedName>
        <fullName evidence="2">Nuclear transport factor 2 family protein</fullName>
    </submittedName>
</protein>
<evidence type="ECO:0000259" key="1">
    <source>
        <dbReference type="Pfam" id="PF12680"/>
    </source>
</evidence>
<dbReference type="RefSeq" id="WP_202855148.1">
    <property type="nucleotide sequence ID" value="NZ_JAEUGD010000016.1"/>
</dbReference>
<dbReference type="AlphaFoldDB" id="A0A937KB53"/>
<reference evidence="2" key="1">
    <citation type="submission" date="2021-01" db="EMBL/GenBank/DDBJ databases">
        <title>Fulvivirga kasyanovii gen. nov., sp nov., a novel member of the phylum Bacteroidetes isolated from seawater in a mussel farm.</title>
        <authorList>
            <person name="Zhao L.-H."/>
            <person name="Wang Z.-J."/>
        </authorList>
    </citation>
    <scope>NUCLEOTIDE SEQUENCE</scope>
    <source>
        <strain evidence="2">29W222</strain>
    </source>
</reference>
<sequence length="135" mass="14822">MLKTQRTKIGAKSIVDACFNALAMGDITKALTYFASDVKWNQPGNSKFSGIKNSPDEIEKMIVGMTEEVEGNLVIKLNGLLQESGDLVAVPIRFTAAKCNQSVDMGGLFEVRDGEIAYAWLFSEDKLKEDGLWAK</sequence>
<accession>A0A937KB53</accession>
<evidence type="ECO:0000313" key="3">
    <source>
        <dbReference type="Proteomes" id="UP000614216"/>
    </source>
</evidence>
<keyword evidence="3" id="KW-1185">Reference proteome</keyword>
<feature type="domain" description="SnoaL-like" evidence="1">
    <location>
        <begin position="15"/>
        <end position="118"/>
    </location>
</feature>
<evidence type="ECO:0000313" key="2">
    <source>
        <dbReference type="EMBL" id="MBL6445607.1"/>
    </source>
</evidence>
<dbReference type="SUPFAM" id="SSF54427">
    <property type="entry name" value="NTF2-like"/>
    <property type="match status" value="1"/>
</dbReference>
<gene>
    <name evidence="2" type="ORF">JMN32_04760</name>
</gene>
<dbReference type="Proteomes" id="UP000614216">
    <property type="component" value="Unassembled WGS sequence"/>
</dbReference>
<organism evidence="2 3">
    <name type="scientific">Fulvivirga marina</name>
    <dbReference type="NCBI Taxonomy" id="2494733"/>
    <lineage>
        <taxon>Bacteria</taxon>
        <taxon>Pseudomonadati</taxon>
        <taxon>Bacteroidota</taxon>
        <taxon>Cytophagia</taxon>
        <taxon>Cytophagales</taxon>
        <taxon>Fulvivirgaceae</taxon>
        <taxon>Fulvivirga</taxon>
    </lineage>
</organism>
<name>A0A937KB53_9BACT</name>
<dbReference type="EMBL" id="JAEUGD010000016">
    <property type="protein sequence ID" value="MBL6445607.1"/>
    <property type="molecule type" value="Genomic_DNA"/>
</dbReference>